<evidence type="ECO:0000313" key="4">
    <source>
        <dbReference type="EMBL" id="CAF4789395.1"/>
    </source>
</evidence>
<organism evidence="3 6">
    <name type="scientific">Rotaria magnacalcarata</name>
    <dbReference type="NCBI Taxonomy" id="392030"/>
    <lineage>
        <taxon>Eukaryota</taxon>
        <taxon>Metazoa</taxon>
        <taxon>Spiralia</taxon>
        <taxon>Gnathifera</taxon>
        <taxon>Rotifera</taxon>
        <taxon>Eurotatoria</taxon>
        <taxon>Bdelloidea</taxon>
        <taxon>Philodinida</taxon>
        <taxon>Philodinidae</taxon>
        <taxon>Rotaria</taxon>
    </lineage>
</organism>
<evidence type="ECO:0000313" key="3">
    <source>
        <dbReference type="EMBL" id="CAF4777274.1"/>
    </source>
</evidence>
<sequence length="53" mass="6006">MMVGKHHDSNVQSSSPNQQRTSDQNLNQQQPVNNLTTRQSGQLFSNGYATFRQ</sequence>
<dbReference type="Proteomes" id="UP000676336">
    <property type="component" value="Unassembled WGS sequence"/>
</dbReference>
<comment type="caution">
    <text evidence="3">The sequence shown here is derived from an EMBL/GenBank/DDBJ whole genome shotgun (WGS) entry which is preliminary data.</text>
</comment>
<proteinExistence type="predicted"/>
<name>A0A821N331_9BILA</name>
<dbReference type="EMBL" id="CAJOBI010107120">
    <property type="protein sequence ID" value="CAF4615955.1"/>
    <property type="molecule type" value="Genomic_DNA"/>
</dbReference>
<protein>
    <submittedName>
        <fullName evidence="3">Uncharacterized protein</fullName>
    </submittedName>
</protein>
<feature type="non-terminal residue" evidence="3">
    <location>
        <position position="1"/>
    </location>
</feature>
<dbReference type="EMBL" id="CAJOBG010120758">
    <property type="protein sequence ID" value="CAF4777274.1"/>
    <property type="molecule type" value="Genomic_DNA"/>
</dbReference>
<feature type="compositionally biased region" description="Polar residues" evidence="1">
    <location>
        <begin position="10"/>
        <end position="23"/>
    </location>
</feature>
<feature type="compositionally biased region" description="Polar residues" evidence="1">
    <location>
        <begin position="36"/>
        <end position="53"/>
    </location>
</feature>
<dbReference type="Proteomes" id="UP000681720">
    <property type="component" value="Unassembled WGS sequence"/>
</dbReference>
<keyword evidence="6" id="KW-1185">Reference proteome</keyword>
<evidence type="ECO:0000313" key="5">
    <source>
        <dbReference type="EMBL" id="CAF4945018.1"/>
    </source>
</evidence>
<dbReference type="Proteomes" id="UP000663866">
    <property type="component" value="Unassembled WGS sequence"/>
</dbReference>
<feature type="region of interest" description="Disordered" evidence="1">
    <location>
        <begin position="1"/>
        <end position="53"/>
    </location>
</feature>
<dbReference type="Proteomes" id="UP000681967">
    <property type="component" value="Unassembled WGS sequence"/>
</dbReference>
<dbReference type="EMBL" id="CAJOBJ010188516">
    <property type="protein sequence ID" value="CAF4945018.1"/>
    <property type="molecule type" value="Genomic_DNA"/>
</dbReference>
<gene>
    <name evidence="4" type="ORF">BYL167_LOCUS47657</name>
    <name evidence="5" type="ORF">GIL414_LOCUS54017</name>
    <name evidence="3" type="ORF">OVN521_LOCUS51055</name>
    <name evidence="2" type="ORF">SMN809_LOCUS39671</name>
</gene>
<accession>A0A821N331</accession>
<evidence type="ECO:0000256" key="1">
    <source>
        <dbReference type="SAM" id="MobiDB-lite"/>
    </source>
</evidence>
<feature type="compositionally biased region" description="Low complexity" evidence="1">
    <location>
        <begin position="24"/>
        <end position="35"/>
    </location>
</feature>
<reference evidence="3" key="1">
    <citation type="submission" date="2021-02" db="EMBL/GenBank/DDBJ databases">
        <authorList>
            <person name="Nowell W R."/>
        </authorList>
    </citation>
    <scope>NUCLEOTIDE SEQUENCE</scope>
</reference>
<evidence type="ECO:0000313" key="6">
    <source>
        <dbReference type="Proteomes" id="UP000663866"/>
    </source>
</evidence>
<evidence type="ECO:0000313" key="2">
    <source>
        <dbReference type="EMBL" id="CAF4615955.1"/>
    </source>
</evidence>
<dbReference type="EMBL" id="CAJOBH010137590">
    <property type="protein sequence ID" value="CAF4789395.1"/>
    <property type="molecule type" value="Genomic_DNA"/>
</dbReference>
<dbReference type="AlphaFoldDB" id="A0A821N331"/>